<dbReference type="EMBL" id="UINC01121434">
    <property type="protein sequence ID" value="SVC96592.1"/>
    <property type="molecule type" value="Genomic_DNA"/>
</dbReference>
<dbReference type="AlphaFoldDB" id="A0A382RH96"/>
<gene>
    <name evidence="1" type="ORF">METZ01_LOCUS349446</name>
</gene>
<name>A0A382RH96_9ZZZZ</name>
<protein>
    <submittedName>
        <fullName evidence="1">Uncharacterized protein</fullName>
    </submittedName>
</protein>
<reference evidence="1" key="1">
    <citation type="submission" date="2018-05" db="EMBL/GenBank/DDBJ databases">
        <authorList>
            <person name="Lanie J.A."/>
            <person name="Ng W.-L."/>
            <person name="Kazmierczak K.M."/>
            <person name="Andrzejewski T.M."/>
            <person name="Davidsen T.M."/>
            <person name="Wayne K.J."/>
            <person name="Tettelin H."/>
            <person name="Glass J.I."/>
            <person name="Rusch D."/>
            <person name="Podicherti R."/>
            <person name="Tsui H.-C.T."/>
            <person name="Winkler M.E."/>
        </authorList>
    </citation>
    <scope>NUCLEOTIDE SEQUENCE</scope>
</reference>
<evidence type="ECO:0000313" key="1">
    <source>
        <dbReference type="EMBL" id="SVC96592.1"/>
    </source>
</evidence>
<sequence>MTDIDVVKQIQNLRRDLDMEVDLFHEQIELPLNEALIEDKKISEQKQVSINSGQLRGIALSKWFRRITSQFVSIDPFYK</sequence>
<organism evidence="1">
    <name type="scientific">marine metagenome</name>
    <dbReference type="NCBI Taxonomy" id="408172"/>
    <lineage>
        <taxon>unclassified sequences</taxon>
        <taxon>metagenomes</taxon>
        <taxon>ecological metagenomes</taxon>
    </lineage>
</organism>
<proteinExistence type="predicted"/>
<accession>A0A382RH96</accession>